<sequence length="127" mass="12452">MAWSGGGGGSPPPSLSDLAGGGRGRPIWPEEGGGRPAGATARGILVVLAILVGIIALIVYLVLCPTHPRFYLQDATLRQLDLSNSSSTAGAGRPAASPLPPSLVDLAGGGRGEAGGSGGGDESAGRR</sequence>
<keyword evidence="2" id="KW-0472">Membrane</keyword>
<keyword evidence="2" id="KW-1133">Transmembrane helix</keyword>
<dbReference type="EMBL" id="AP002835">
    <property type="protein sequence ID" value="BAD81469.1"/>
    <property type="molecule type" value="Genomic_DNA"/>
</dbReference>
<reference evidence="3" key="1">
    <citation type="journal article" date="2002" name="Nature">
        <title>The genome sequence and structure of rice chromosome 1.</title>
        <authorList>
            <person name="Sasaki T."/>
            <person name="Matsumoto T."/>
            <person name="Yamamoto K."/>
            <person name="Sakata K."/>
            <person name="Baba T."/>
            <person name="Katayose Y."/>
            <person name="Wu J."/>
            <person name="Niimura Y."/>
            <person name="Cheng Z."/>
            <person name="Nagamura Y."/>
            <person name="Antonio B.A."/>
            <person name="Kanamori H."/>
            <person name="Hosokawa S."/>
            <person name="Masukawa M."/>
            <person name="Arikawa K."/>
            <person name="Chiden Y."/>
            <person name="Hayashi M."/>
            <person name="Okamoto M."/>
            <person name="Ando T."/>
            <person name="Aoki H."/>
            <person name="Arita K."/>
            <person name="Hamada M."/>
            <person name="Harada C."/>
            <person name="Hijishita S."/>
            <person name="Honda M."/>
            <person name="Ichikawa Y."/>
            <person name="Idonuma A."/>
            <person name="Iijima M."/>
            <person name="Ikeda M."/>
            <person name="Ikeno M."/>
            <person name="Itoh S."/>
            <person name="Itoh T."/>
            <person name="Itoh Y."/>
            <person name="Itoh Y."/>
            <person name="Iwabuchi A."/>
            <person name="Kamiya K."/>
            <person name="Karasawa W."/>
            <person name="Katagiri S."/>
            <person name="Kikuta A."/>
            <person name="Kobayashi N."/>
            <person name="Kono I."/>
            <person name="Machita K."/>
            <person name="Maehara T."/>
            <person name="Mizuno H."/>
            <person name="Mizubayashi T."/>
            <person name="Mukai Y."/>
            <person name="Nagasaki H."/>
            <person name="Nakashima M."/>
            <person name="Nakama Y."/>
            <person name="Nakamichi Y."/>
            <person name="Nakamura M."/>
            <person name="Namiki N."/>
            <person name="Negishi M."/>
            <person name="Ohta I."/>
            <person name="Ono N."/>
            <person name="Saji S."/>
            <person name="Sakai K."/>
            <person name="Shibata M."/>
            <person name="Shimokawa T."/>
            <person name="Shomura A."/>
            <person name="Song J."/>
            <person name="Takazaki Y."/>
            <person name="Terasawa K."/>
            <person name="Tsuji K."/>
            <person name="Waki K."/>
            <person name="Yamagata H."/>
            <person name="Yamane H."/>
            <person name="Yoshiki S."/>
            <person name="Yoshihara R."/>
            <person name="Yukawa K."/>
            <person name="Zhong H."/>
            <person name="Iwama H."/>
            <person name="Endo T."/>
            <person name="Ito H."/>
            <person name="Hahn J.H."/>
            <person name="Kim H.I."/>
            <person name="Eun M.Y."/>
            <person name="Yano M."/>
            <person name="Jiang J."/>
            <person name="Gojobori T."/>
        </authorList>
    </citation>
    <scope>NUCLEOTIDE SEQUENCE</scope>
</reference>
<feature type="region of interest" description="Disordered" evidence="1">
    <location>
        <begin position="84"/>
        <end position="127"/>
    </location>
</feature>
<feature type="transmembrane region" description="Helical" evidence="2">
    <location>
        <begin position="43"/>
        <end position="63"/>
    </location>
</feature>
<evidence type="ECO:0000256" key="2">
    <source>
        <dbReference type="SAM" id="Phobius"/>
    </source>
</evidence>
<protein>
    <submittedName>
        <fullName evidence="3">Uncharacterized protein</fullName>
    </submittedName>
</protein>
<gene>
    <name evidence="3" type="ORF">P0417G05.40</name>
</gene>
<dbReference type="Proteomes" id="UP000817658">
    <property type="component" value="Chromosome 1"/>
</dbReference>
<dbReference type="AlphaFoldDB" id="Q5NAG4"/>
<name>Q5NAG4_ORYSJ</name>
<feature type="region of interest" description="Disordered" evidence="1">
    <location>
        <begin position="1"/>
        <end position="35"/>
    </location>
</feature>
<accession>Q5NAG4</accession>
<evidence type="ECO:0000256" key="1">
    <source>
        <dbReference type="SAM" id="MobiDB-lite"/>
    </source>
</evidence>
<proteinExistence type="predicted"/>
<feature type="compositionally biased region" description="Gly residues" evidence="1">
    <location>
        <begin position="107"/>
        <end position="127"/>
    </location>
</feature>
<organism evidence="3">
    <name type="scientific">Oryza sativa subsp. japonica</name>
    <name type="common">Rice</name>
    <dbReference type="NCBI Taxonomy" id="39947"/>
    <lineage>
        <taxon>Eukaryota</taxon>
        <taxon>Viridiplantae</taxon>
        <taxon>Streptophyta</taxon>
        <taxon>Embryophyta</taxon>
        <taxon>Tracheophyta</taxon>
        <taxon>Spermatophyta</taxon>
        <taxon>Magnoliopsida</taxon>
        <taxon>Liliopsida</taxon>
        <taxon>Poales</taxon>
        <taxon>Poaceae</taxon>
        <taxon>BOP clade</taxon>
        <taxon>Oryzoideae</taxon>
        <taxon>Oryzeae</taxon>
        <taxon>Oryzinae</taxon>
        <taxon>Oryza</taxon>
        <taxon>Oryza sativa</taxon>
    </lineage>
</organism>
<keyword evidence="2" id="KW-0812">Transmembrane</keyword>
<evidence type="ECO:0000313" key="3">
    <source>
        <dbReference type="EMBL" id="BAD81469.1"/>
    </source>
</evidence>